<evidence type="ECO:0000313" key="5">
    <source>
        <dbReference type="Proteomes" id="UP000054350"/>
    </source>
</evidence>
<sequence length="333" mass="36743">MAVTKNNVRVGEHFTIHLDEDPSSGFCWTLHQSPLKHVHARSEEFHAPATSSAQSDTGACGTRVFTFIGLVTGSETIKFELKRDATILQTHQVHVQVTSVMDTLDFDEMMSVMLGDQFKIMLYSKDGADTFEWTFAGPFDLAKVVNTSWSTHGGLGPGRIFHHLKCEAVLMEAKAVGAAVIVFENKSSQDAAPELYRVLLHVKPILLPEPPRIDKAVTVTVGEKFKVELRSNRTTPCWWEFRGLSNLVHFKGSKYISNDASSGVCGVGGTEKFKFVATAPGSEVITIEETSPGMASPRTFNISVTVNPKKSLFQSSSLGKSRKVWSFMRRRSS</sequence>
<reference evidence="5" key="2">
    <citation type="submission" date="2009-11" db="EMBL/GenBank/DDBJ databases">
        <title>The Genome Sequence of Allomyces macrogynus strain ATCC 38327.</title>
        <authorList>
            <consortium name="The Broad Institute Genome Sequencing Platform"/>
            <person name="Russ C."/>
            <person name="Cuomo C."/>
            <person name="Shea T."/>
            <person name="Young S.K."/>
            <person name="Zeng Q."/>
            <person name="Koehrsen M."/>
            <person name="Haas B."/>
            <person name="Borodovsky M."/>
            <person name="Guigo R."/>
            <person name="Alvarado L."/>
            <person name="Berlin A."/>
            <person name="Borenstein D."/>
            <person name="Chen Z."/>
            <person name="Engels R."/>
            <person name="Freedman E."/>
            <person name="Gellesch M."/>
            <person name="Goldberg J."/>
            <person name="Griggs A."/>
            <person name="Gujja S."/>
            <person name="Heiman D."/>
            <person name="Hepburn T."/>
            <person name="Howarth C."/>
            <person name="Jen D."/>
            <person name="Larson L."/>
            <person name="Lewis B."/>
            <person name="Mehta T."/>
            <person name="Park D."/>
            <person name="Pearson M."/>
            <person name="Roberts A."/>
            <person name="Saif S."/>
            <person name="Shenoy N."/>
            <person name="Sisk P."/>
            <person name="Stolte C."/>
            <person name="Sykes S."/>
            <person name="Walk T."/>
            <person name="White J."/>
            <person name="Yandava C."/>
            <person name="Burger G."/>
            <person name="Gray M.W."/>
            <person name="Holland P.W.H."/>
            <person name="King N."/>
            <person name="Lang F.B.F."/>
            <person name="Roger A.J."/>
            <person name="Ruiz-Trillo I."/>
            <person name="Lander E."/>
            <person name="Nusbaum C."/>
        </authorList>
    </citation>
    <scope>NUCLEOTIDE SEQUENCE [LARGE SCALE GENOMIC DNA]</scope>
    <source>
        <strain evidence="5">ATCC 38327</strain>
    </source>
</reference>
<name>A0A0L0SEH5_ALLM3</name>
<feature type="domain" description="Proteinase inhibitor I42 chagasin" evidence="3">
    <location>
        <begin position="7"/>
        <end position="84"/>
    </location>
</feature>
<evidence type="ECO:0000313" key="4">
    <source>
        <dbReference type="EMBL" id="KNE60886.1"/>
    </source>
</evidence>
<keyword evidence="5" id="KW-1185">Reference proteome</keyword>
<dbReference type="PANTHER" id="PTHR36530">
    <property type="entry name" value="INHIBITOR OF CYSTEINE PEPTIDASE"/>
    <property type="match status" value="1"/>
</dbReference>
<dbReference type="SUPFAM" id="SSF141066">
    <property type="entry name" value="ICP-like"/>
    <property type="match status" value="2"/>
</dbReference>
<reference evidence="4 5" key="1">
    <citation type="submission" date="2009-11" db="EMBL/GenBank/DDBJ databases">
        <title>Annotation of Allomyces macrogynus ATCC 38327.</title>
        <authorList>
            <consortium name="The Broad Institute Genome Sequencing Platform"/>
            <person name="Russ C."/>
            <person name="Cuomo C."/>
            <person name="Burger G."/>
            <person name="Gray M.W."/>
            <person name="Holland P.W.H."/>
            <person name="King N."/>
            <person name="Lang F.B.F."/>
            <person name="Roger A.J."/>
            <person name="Ruiz-Trillo I."/>
            <person name="Young S.K."/>
            <person name="Zeng Q."/>
            <person name="Gargeya S."/>
            <person name="Fitzgerald M."/>
            <person name="Haas B."/>
            <person name="Abouelleil A."/>
            <person name="Alvarado L."/>
            <person name="Arachchi H.M."/>
            <person name="Berlin A."/>
            <person name="Chapman S.B."/>
            <person name="Gearin G."/>
            <person name="Goldberg J."/>
            <person name="Griggs A."/>
            <person name="Gujja S."/>
            <person name="Hansen M."/>
            <person name="Heiman D."/>
            <person name="Howarth C."/>
            <person name="Larimer J."/>
            <person name="Lui A."/>
            <person name="MacDonald P.J.P."/>
            <person name="McCowen C."/>
            <person name="Montmayeur A."/>
            <person name="Murphy C."/>
            <person name="Neiman D."/>
            <person name="Pearson M."/>
            <person name="Priest M."/>
            <person name="Roberts A."/>
            <person name="Saif S."/>
            <person name="Shea T."/>
            <person name="Sisk P."/>
            <person name="Stolte C."/>
            <person name="Sykes S."/>
            <person name="Wortman J."/>
            <person name="Nusbaum C."/>
            <person name="Birren B."/>
        </authorList>
    </citation>
    <scope>NUCLEOTIDE SEQUENCE [LARGE SCALE GENOMIC DNA]</scope>
    <source>
        <strain evidence="4 5">ATCC 38327</strain>
    </source>
</reference>
<gene>
    <name evidence="4" type="ORF">AMAG_06648</name>
</gene>
<dbReference type="Gene3D" id="2.60.40.2020">
    <property type="match status" value="2"/>
</dbReference>
<dbReference type="AlphaFoldDB" id="A0A0L0SEH5"/>
<keyword evidence="1" id="KW-0646">Protease inhibitor</keyword>
<dbReference type="Proteomes" id="UP000054350">
    <property type="component" value="Unassembled WGS sequence"/>
</dbReference>
<evidence type="ECO:0000259" key="3">
    <source>
        <dbReference type="Pfam" id="PF09394"/>
    </source>
</evidence>
<accession>A0A0L0SEH5</accession>
<dbReference type="Pfam" id="PF09394">
    <property type="entry name" value="Inhibitor_I42"/>
    <property type="match status" value="2"/>
</dbReference>
<dbReference type="GO" id="GO:0004869">
    <property type="term" value="F:cysteine-type endopeptidase inhibitor activity"/>
    <property type="evidence" value="ECO:0007669"/>
    <property type="project" value="UniProtKB-KW"/>
</dbReference>
<dbReference type="InterPro" id="IPR052781">
    <property type="entry name" value="Cys_protease_inhibitor_I42"/>
</dbReference>
<dbReference type="EMBL" id="GG745337">
    <property type="protein sequence ID" value="KNE60886.1"/>
    <property type="molecule type" value="Genomic_DNA"/>
</dbReference>
<protein>
    <recommendedName>
        <fullName evidence="3">Proteinase inhibitor I42 chagasin domain-containing protein</fullName>
    </recommendedName>
</protein>
<dbReference type="InterPro" id="IPR036331">
    <property type="entry name" value="Chagasin-like_sf"/>
</dbReference>
<evidence type="ECO:0000256" key="1">
    <source>
        <dbReference type="ARBA" id="ARBA00022690"/>
    </source>
</evidence>
<dbReference type="OrthoDB" id="10338584at2759"/>
<dbReference type="VEuPathDB" id="FungiDB:AMAG_06648"/>
<feature type="domain" description="Proteinase inhibitor I42 chagasin" evidence="3">
    <location>
        <begin position="218"/>
        <end position="303"/>
    </location>
</feature>
<evidence type="ECO:0000256" key="2">
    <source>
        <dbReference type="ARBA" id="ARBA00022704"/>
    </source>
</evidence>
<proteinExistence type="predicted"/>
<dbReference type="InterPro" id="IPR018990">
    <property type="entry name" value="Prot_inh_I42_chagasin"/>
</dbReference>
<keyword evidence="2" id="KW-0789">Thiol protease inhibitor</keyword>
<dbReference type="PANTHER" id="PTHR36530:SF1">
    <property type="entry name" value="AMOEBIASIN-1"/>
    <property type="match status" value="1"/>
</dbReference>
<organism evidence="4 5">
    <name type="scientific">Allomyces macrogynus (strain ATCC 38327)</name>
    <name type="common">Allomyces javanicus var. macrogynus</name>
    <dbReference type="NCBI Taxonomy" id="578462"/>
    <lineage>
        <taxon>Eukaryota</taxon>
        <taxon>Fungi</taxon>
        <taxon>Fungi incertae sedis</taxon>
        <taxon>Blastocladiomycota</taxon>
        <taxon>Blastocladiomycetes</taxon>
        <taxon>Blastocladiales</taxon>
        <taxon>Blastocladiaceae</taxon>
        <taxon>Allomyces</taxon>
    </lineage>
</organism>